<evidence type="ECO:0000256" key="1">
    <source>
        <dbReference type="ARBA" id="ARBA00005189"/>
    </source>
</evidence>
<dbReference type="InterPro" id="IPR002347">
    <property type="entry name" value="SDR_fam"/>
</dbReference>
<evidence type="ECO:0000313" key="9">
    <source>
        <dbReference type="Proteomes" id="UP000070544"/>
    </source>
</evidence>
<dbReference type="GO" id="GO:0006633">
    <property type="term" value="P:fatty acid biosynthetic process"/>
    <property type="evidence" value="ECO:0007669"/>
    <property type="project" value="UniProtKB-KW"/>
</dbReference>
<evidence type="ECO:0000313" key="8">
    <source>
        <dbReference type="EMBL" id="KXS20797.1"/>
    </source>
</evidence>
<dbReference type="InterPro" id="IPR036291">
    <property type="entry name" value="NAD(P)-bd_dom_sf"/>
</dbReference>
<proteinExistence type="inferred from homology"/>
<dbReference type="NCBIfam" id="NF005717">
    <property type="entry name" value="PRK07533.1"/>
    <property type="match status" value="1"/>
</dbReference>
<dbReference type="AlphaFoldDB" id="A0A139AVQ7"/>
<dbReference type="SUPFAM" id="SSF51735">
    <property type="entry name" value="NAD(P)-binding Rossmann-fold domains"/>
    <property type="match status" value="1"/>
</dbReference>
<dbReference type="CDD" id="cd05372">
    <property type="entry name" value="ENR_SDR"/>
    <property type="match status" value="1"/>
</dbReference>
<dbReference type="PANTHER" id="PTHR43159">
    <property type="entry name" value="ENOYL-[ACYL-CARRIER-PROTEIN] REDUCTASE"/>
    <property type="match status" value="1"/>
</dbReference>
<name>A0A139AVQ7_GONPJ</name>
<evidence type="ECO:0000256" key="3">
    <source>
        <dbReference type="ARBA" id="ARBA00022516"/>
    </source>
</evidence>
<dbReference type="Gene3D" id="3.40.50.720">
    <property type="entry name" value="NAD(P)-binding Rossmann-like Domain"/>
    <property type="match status" value="1"/>
</dbReference>
<dbReference type="PRINTS" id="PR00081">
    <property type="entry name" value="GDHRDH"/>
</dbReference>
<reference evidence="8 9" key="1">
    <citation type="journal article" date="2015" name="Genome Biol. Evol.">
        <title>Phylogenomic analyses indicate that early fungi evolved digesting cell walls of algal ancestors of land plants.</title>
        <authorList>
            <person name="Chang Y."/>
            <person name="Wang S."/>
            <person name="Sekimoto S."/>
            <person name="Aerts A.L."/>
            <person name="Choi C."/>
            <person name="Clum A."/>
            <person name="LaButti K.M."/>
            <person name="Lindquist E.A."/>
            <person name="Yee Ngan C."/>
            <person name="Ohm R.A."/>
            <person name="Salamov A.A."/>
            <person name="Grigoriev I.V."/>
            <person name="Spatafora J.W."/>
            <person name="Berbee M.L."/>
        </authorList>
    </citation>
    <scope>NUCLEOTIDE SEQUENCE [LARGE SCALE GENOMIC DNA]</scope>
    <source>
        <strain evidence="8 9">JEL478</strain>
    </source>
</reference>
<keyword evidence="7" id="KW-0275">Fatty acid biosynthesis</keyword>
<sequence>MAQSNLFSLAGKKGLVVGIANDQSIAWGCAKAFHQMGAELAITYLNEKADRFVRPLAEEVKSSIYVPLDLLKEGELEAVFAQIKEKWGRLDFLVHAVAFAAKEDLHGRVVDSSAKGFSLAMDISCHSFVRMAKLAEPLMDKGGSLLTLTYYGSQKVVLNYGIMGPVKAALESVTKYMAAELGQKKIRVNAISAGAIATRAASGFSDLQKNYAEKSPYPELASQDNVGALAAYLVSDVAKTVTGGIHYVDAGFNVVAP</sequence>
<keyword evidence="9" id="KW-1185">Reference proteome</keyword>
<dbReference type="Gene3D" id="1.10.8.400">
    <property type="entry name" value="Enoyl acyl carrier protein reductase"/>
    <property type="match status" value="1"/>
</dbReference>
<gene>
    <name evidence="8" type="ORF">M427DRAFT_142554</name>
</gene>
<comment type="pathway">
    <text evidence="1">Lipid metabolism.</text>
</comment>
<evidence type="ECO:0000256" key="2">
    <source>
        <dbReference type="ARBA" id="ARBA00009233"/>
    </source>
</evidence>
<evidence type="ECO:0000256" key="4">
    <source>
        <dbReference type="ARBA" id="ARBA00022832"/>
    </source>
</evidence>
<protein>
    <submittedName>
        <fullName evidence="8">Short-chain dehydrogenase/reductase SDR</fullName>
    </submittedName>
</protein>
<dbReference type="OrthoDB" id="47007at2759"/>
<dbReference type="InterPro" id="IPR014358">
    <property type="entry name" value="Enoyl-ACP_Rdtase_NADH"/>
</dbReference>
<evidence type="ECO:0000256" key="5">
    <source>
        <dbReference type="ARBA" id="ARBA00023002"/>
    </source>
</evidence>
<evidence type="ECO:0000256" key="6">
    <source>
        <dbReference type="ARBA" id="ARBA00023098"/>
    </source>
</evidence>
<evidence type="ECO:0000256" key="7">
    <source>
        <dbReference type="ARBA" id="ARBA00023160"/>
    </source>
</evidence>
<keyword evidence="4" id="KW-0276">Fatty acid metabolism</keyword>
<dbReference type="Proteomes" id="UP000070544">
    <property type="component" value="Unassembled WGS sequence"/>
</dbReference>
<organism evidence="8 9">
    <name type="scientific">Gonapodya prolifera (strain JEL478)</name>
    <name type="common">Monoblepharis prolifera</name>
    <dbReference type="NCBI Taxonomy" id="1344416"/>
    <lineage>
        <taxon>Eukaryota</taxon>
        <taxon>Fungi</taxon>
        <taxon>Fungi incertae sedis</taxon>
        <taxon>Chytridiomycota</taxon>
        <taxon>Chytridiomycota incertae sedis</taxon>
        <taxon>Monoblepharidomycetes</taxon>
        <taxon>Monoblepharidales</taxon>
        <taxon>Gonapodyaceae</taxon>
        <taxon>Gonapodya</taxon>
    </lineage>
</organism>
<accession>A0A139AVQ7</accession>
<keyword evidence="5" id="KW-0560">Oxidoreductase</keyword>
<dbReference type="Pfam" id="PF13561">
    <property type="entry name" value="adh_short_C2"/>
    <property type="match status" value="1"/>
</dbReference>
<dbReference type="STRING" id="1344416.A0A139AVQ7"/>
<keyword evidence="3" id="KW-0444">Lipid biosynthesis</keyword>
<comment type="similarity">
    <text evidence="2">Belongs to the short-chain dehydrogenases/reductases (SDR) family. FabI subfamily.</text>
</comment>
<keyword evidence="6" id="KW-0443">Lipid metabolism</keyword>
<dbReference type="PANTHER" id="PTHR43159:SF2">
    <property type="entry name" value="ENOYL-[ACYL-CARRIER-PROTEIN] REDUCTASE [NADH], CHLOROPLASTIC"/>
    <property type="match status" value="1"/>
</dbReference>
<dbReference type="GO" id="GO:0004318">
    <property type="term" value="F:enoyl-[acyl-carrier-protein] reductase (NADH) activity"/>
    <property type="evidence" value="ECO:0007669"/>
    <property type="project" value="InterPro"/>
</dbReference>
<dbReference type="EMBL" id="KQ965734">
    <property type="protein sequence ID" value="KXS20797.1"/>
    <property type="molecule type" value="Genomic_DNA"/>
</dbReference>
<dbReference type="PIRSF" id="PIRSF000094">
    <property type="entry name" value="Enoyl-ACP_rdct"/>
    <property type="match status" value="1"/>
</dbReference>